<reference evidence="1 2" key="1">
    <citation type="submission" date="2021-06" db="EMBL/GenBank/DDBJ databases">
        <title>Caerostris extrusa draft genome.</title>
        <authorList>
            <person name="Kono N."/>
            <person name="Arakawa K."/>
        </authorList>
    </citation>
    <scope>NUCLEOTIDE SEQUENCE [LARGE SCALE GENOMIC DNA]</scope>
</reference>
<keyword evidence="2" id="KW-1185">Reference proteome</keyword>
<evidence type="ECO:0000313" key="2">
    <source>
        <dbReference type="Proteomes" id="UP001054945"/>
    </source>
</evidence>
<sequence length="80" mass="9487">MWSAPFSTNPGGVNLLDNILRQGRTCRTSFYFPKGHLWRVITARRERTQYFRIQECFRAESCRTLNIWVDRQLGHLSRLG</sequence>
<organism evidence="1 2">
    <name type="scientific">Caerostris extrusa</name>
    <name type="common">Bark spider</name>
    <name type="synonym">Caerostris bankana</name>
    <dbReference type="NCBI Taxonomy" id="172846"/>
    <lineage>
        <taxon>Eukaryota</taxon>
        <taxon>Metazoa</taxon>
        <taxon>Ecdysozoa</taxon>
        <taxon>Arthropoda</taxon>
        <taxon>Chelicerata</taxon>
        <taxon>Arachnida</taxon>
        <taxon>Araneae</taxon>
        <taxon>Araneomorphae</taxon>
        <taxon>Entelegynae</taxon>
        <taxon>Araneoidea</taxon>
        <taxon>Araneidae</taxon>
        <taxon>Caerostris</taxon>
    </lineage>
</organism>
<dbReference type="Proteomes" id="UP001054945">
    <property type="component" value="Unassembled WGS sequence"/>
</dbReference>
<accession>A0AAV4UXY0</accession>
<protein>
    <submittedName>
        <fullName evidence="1">Uncharacterized protein</fullName>
    </submittedName>
</protein>
<comment type="caution">
    <text evidence="1">The sequence shown here is derived from an EMBL/GenBank/DDBJ whole genome shotgun (WGS) entry which is preliminary data.</text>
</comment>
<dbReference type="AlphaFoldDB" id="A0AAV4UXY0"/>
<evidence type="ECO:0000313" key="1">
    <source>
        <dbReference type="EMBL" id="GIY62781.1"/>
    </source>
</evidence>
<name>A0AAV4UXY0_CAEEX</name>
<dbReference type="EMBL" id="BPLR01013665">
    <property type="protein sequence ID" value="GIY62781.1"/>
    <property type="molecule type" value="Genomic_DNA"/>
</dbReference>
<proteinExistence type="predicted"/>
<gene>
    <name evidence="1" type="ORF">CEXT_5711</name>
</gene>